<keyword evidence="8" id="KW-1133">Transmembrane helix</keyword>
<feature type="compositionally biased region" description="Gly residues" evidence="7">
    <location>
        <begin position="634"/>
        <end position="645"/>
    </location>
</feature>
<name>A0ABP1PLW3_9HEXA</name>
<dbReference type="EC" id="3.1.1.-" evidence="6"/>
<keyword evidence="3" id="KW-0732">Signal</keyword>
<evidence type="ECO:0000256" key="1">
    <source>
        <dbReference type="ARBA" id="ARBA00005964"/>
    </source>
</evidence>
<evidence type="ECO:0000256" key="4">
    <source>
        <dbReference type="ARBA" id="ARBA00022801"/>
    </source>
</evidence>
<dbReference type="InterPro" id="IPR002018">
    <property type="entry name" value="CarbesteraseB"/>
</dbReference>
<evidence type="ECO:0000256" key="5">
    <source>
        <dbReference type="ARBA" id="ARBA00023180"/>
    </source>
</evidence>
<organism evidence="10 11">
    <name type="scientific">Orchesella dallaii</name>
    <dbReference type="NCBI Taxonomy" id="48710"/>
    <lineage>
        <taxon>Eukaryota</taxon>
        <taxon>Metazoa</taxon>
        <taxon>Ecdysozoa</taxon>
        <taxon>Arthropoda</taxon>
        <taxon>Hexapoda</taxon>
        <taxon>Collembola</taxon>
        <taxon>Entomobryomorpha</taxon>
        <taxon>Entomobryoidea</taxon>
        <taxon>Orchesellidae</taxon>
        <taxon>Orchesellinae</taxon>
        <taxon>Orchesella</taxon>
    </lineage>
</organism>
<feature type="compositionally biased region" description="Low complexity" evidence="7">
    <location>
        <begin position="646"/>
        <end position="659"/>
    </location>
</feature>
<dbReference type="PROSITE" id="PS00122">
    <property type="entry name" value="CARBOXYLESTERASE_B_1"/>
    <property type="match status" value="1"/>
</dbReference>
<keyword evidence="4 6" id="KW-0378">Hydrolase</keyword>
<keyword evidence="2" id="KW-0719">Serine esterase</keyword>
<dbReference type="SUPFAM" id="SSF53474">
    <property type="entry name" value="alpha/beta-Hydrolases"/>
    <property type="match status" value="1"/>
</dbReference>
<gene>
    <name evidence="10" type="ORF">ODALV1_LOCUS918</name>
</gene>
<feature type="compositionally biased region" description="Polar residues" evidence="7">
    <location>
        <begin position="661"/>
        <end position="678"/>
    </location>
</feature>
<dbReference type="Pfam" id="PF00135">
    <property type="entry name" value="COesterase"/>
    <property type="match status" value="1"/>
</dbReference>
<evidence type="ECO:0000256" key="6">
    <source>
        <dbReference type="RuleBase" id="RU361235"/>
    </source>
</evidence>
<comment type="similarity">
    <text evidence="1 6">Belongs to the type-B carboxylesterase/lipase family.</text>
</comment>
<dbReference type="InterPro" id="IPR051093">
    <property type="entry name" value="Neuroligin/BSAL"/>
</dbReference>
<evidence type="ECO:0000256" key="8">
    <source>
        <dbReference type="SAM" id="Phobius"/>
    </source>
</evidence>
<sequence>MINFCDFFSISSPPMPLQSLTEDENDTLNATDFGAICIQPAEQKIWDVLYLKNNRVNVRKRKLDNYNMSEDCLTLNIYVPLKAHLSVPTEPVLPVFFFIHGGSYYMNAGRLYPGQILASVQNLIVVTFNYRLGPLGFLSTEDEAATGNYGLLDQSMALDWVYRNIQHFGGDPNRITLVGNSAGAASVLFHTFSDLSKGKFVGVTVQSGCSGAPWAIQHSPKKHAEDLATKLGCPTFPTSDMVECIRNFTPETIMKKAKLEDGLSLAYATVIDGKYGGKFLMDHPEALIRSRSFQPVPVLTGFTKDEVTIWFTKFGPTTKMKDLRSFVQVDVVSLMESLQTVTQANMAAMIHSVTVQYLYRAGSKENDTFGKTTSISDFISDVGLKAPCIKEMNLFTKFNSKPVFLYEFTYFSVDDVKMNRQDWIGAYHESELQFVFGETYMNYSNHLRSFDDKIVSDFMMKIWGNFARYGNPNNPTSSKSERSSTGLKFAWTNYTEYNQDFAVLGLKSHMSKHFLTDRMLFWNFFFPIFRDYAFRYNPTTPCDEWEIVSKSWTFWALLLVTMALGFALSMLIMVRLKRKMFSSSRIRTNNNTSLAPASGINHVHYRNSNSVGGSSSINHRHSAHRSSNLLIGQHGNGNGGGGGGDNSSSSNNLLHGANGTRLLSSTNSNTGTNVPINM</sequence>
<feature type="domain" description="Carboxylesterase type B" evidence="9">
    <location>
        <begin position="25"/>
        <end position="522"/>
    </location>
</feature>
<proteinExistence type="inferred from homology"/>
<evidence type="ECO:0000256" key="2">
    <source>
        <dbReference type="ARBA" id="ARBA00022487"/>
    </source>
</evidence>
<evidence type="ECO:0000313" key="11">
    <source>
        <dbReference type="Proteomes" id="UP001642540"/>
    </source>
</evidence>
<keyword evidence="8" id="KW-0812">Transmembrane</keyword>
<dbReference type="EMBL" id="CAXLJM020000004">
    <property type="protein sequence ID" value="CAL8069737.1"/>
    <property type="molecule type" value="Genomic_DNA"/>
</dbReference>
<protein>
    <recommendedName>
        <fullName evidence="6">Carboxylic ester hydrolase</fullName>
        <ecNumber evidence="6">3.1.1.-</ecNumber>
    </recommendedName>
</protein>
<keyword evidence="8" id="KW-0472">Membrane</keyword>
<accession>A0ABP1PLW3</accession>
<evidence type="ECO:0000313" key="10">
    <source>
        <dbReference type="EMBL" id="CAL8069737.1"/>
    </source>
</evidence>
<feature type="transmembrane region" description="Helical" evidence="8">
    <location>
        <begin position="552"/>
        <end position="574"/>
    </location>
</feature>
<dbReference type="Proteomes" id="UP001642540">
    <property type="component" value="Unassembled WGS sequence"/>
</dbReference>
<dbReference type="PANTHER" id="PTHR43903">
    <property type="entry name" value="NEUROLIGIN"/>
    <property type="match status" value="1"/>
</dbReference>
<dbReference type="PROSITE" id="PS00941">
    <property type="entry name" value="CARBOXYLESTERASE_B_2"/>
    <property type="match status" value="1"/>
</dbReference>
<keyword evidence="11" id="KW-1185">Reference proteome</keyword>
<dbReference type="InterPro" id="IPR019826">
    <property type="entry name" value="Carboxylesterase_B_AS"/>
</dbReference>
<comment type="caution">
    <text evidence="10">The sequence shown here is derived from an EMBL/GenBank/DDBJ whole genome shotgun (WGS) entry which is preliminary data.</text>
</comment>
<evidence type="ECO:0000256" key="3">
    <source>
        <dbReference type="ARBA" id="ARBA00022729"/>
    </source>
</evidence>
<dbReference type="InterPro" id="IPR029058">
    <property type="entry name" value="AB_hydrolase_fold"/>
</dbReference>
<evidence type="ECO:0000259" key="9">
    <source>
        <dbReference type="Pfam" id="PF00135"/>
    </source>
</evidence>
<keyword evidence="5" id="KW-0325">Glycoprotein</keyword>
<feature type="region of interest" description="Disordered" evidence="7">
    <location>
        <begin position="629"/>
        <end position="678"/>
    </location>
</feature>
<evidence type="ECO:0000256" key="7">
    <source>
        <dbReference type="SAM" id="MobiDB-lite"/>
    </source>
</evidence>
<dbReference type="Gene3D" id="3.40.50.1820">
    <property type="entry name" value="alpha/beta hydrolase"/>
    <property type="match status" value="1"/>
</dbReference>
<dbReference type="InterPro" id="IPR019819">
    <property type="entry name" value="Carboxylesterase_B_CS"/>
</dbReference>
<reference evidence="10 11" key="1">
    <citation type="submission" date="2024-08" db="EMBL/GenBank/DDBJ databases">
        <authorList>
            <person name="Cucini C."/>
            <person name="Frati F."/>
        </authorList>
    </citation>
    <scope>NUCLEOTIDE SEQUENCE [LARGE SCALE GENOMIC DNA]</scope>
</reference>